<organism evidence="1 2">
    <name type="scientific">Nitrospira defluvii</name>
    <dbReference type="NCBI Taxonomy" id="330214"/>
    <lineage>
        <taxon>Bacteria</taxon>
        <taxon>Pseudomonadati</taxon>
        <taxon>Nitrospirota</taxon>
        <taxon>Nitrospiria</taxon>
        <taxon>Nitrospirales</taxon>
        <taxon>Nitrospiraceae</taxon>
        <taxon>Nitrospira</taxon>
    </lineage>
</organism>
<sequence length="75" mass="8543">MASIAVRLLTDTPSIIRRLFKNAVQQGRNKRRGDAYSLRYVEPLRAVRTPAAAFFNSLPDLSHEERPGEDQTLPY</sequence>
<comment type="caution">
    <text evidence="1">The sequence shown here is derived from an EMBL/GenBank/DDBJ whole genome shotgun (WGS) entry which is preliminary data.</text>
</comment>
<keyword evidence="2" id="KW-1185">Reference proteome</keyword>
<name>A0ABM8RI90_9BACT</name>
<evidence type="ECO:0000313" key="2">
    <source>
        <dbReference type="Proteomes" id="UP000675880"/>
    </source>
</evidence>
<dbReference type="EMBL" id="CAJNBJ010000016">
    <property type="protein sequence ID" value="CAE6754735.1"/>
    <property type="molecule type" value="Genomic_DNA"/>
</dbReference>
<proteinExistence type="predicted"/>
<protein>
    <submittedName>
        <fullName evidence="1">Uncharacterized protein</fullName>
    </submittedName>
</protein>
<evidence type="ECO:0000313" key="1">
    <source>
        <dbReference type="EMBL" id="CAE6754735.1"/>
    </source>
</evidence>
<gene>
    <name evidence="1" type="ORF">NSPZN2_30346</name>
</gene>
<dbReference type="Proteomes" id="UP000675880">
    <property type="component" value="Unassembled WGS sequence"/>
</dbReference>
<reference evidence="1 2" key="1">
    <citation type="submission" date="2021-02" db="EMBL/GenBank/DDBJ databases">
        <authorList>
            <person name="Han P."/>
        </authorList>
    </citation>
    <scope>NUCLEOTIDE SEQUENCE [LARGE SCALE GENOMIC DNA]</scope>
    <source>
        <strain evidence="1">Candidatus Nitrospira sp. ZN2</strain>
    </source>
</reference>
<accession>A0ABM8RI90</accession>